<evidence type="ECO:0000256" key="1">
    <source>
        <dbReference type="SAM" id="MobiDB-lite"/>
    </source>
</evidence>
<dbReference type="AlphaFoldDB" id="A0A519BP39"/>
<dbReference type="SMART" id="SM00834">
    <property type="entry name" value="CxxC_CXXC_SSSS"/>
    <property type="match status" value="1"/>
</dbReference>
<feature type="compositionally biased region" description="Gly residues" evidence="1">
    <location>
        <begin position="56"/>
        <end position="73"/>
    </location>
</feature>
<dbReference type="InterPro" id="IPR013429">
    <property type="entry name" value="Regulatory_FmdB_Zinc_ribbon"/>
</dbReference>
<feature type="region of interest" description="Disordered" evidence="1">
    <location>
        <begin position="49"/>
        <end position="73"/>
    </location>
</feature>
<protein>
    <submittedName>
        <fullName evidence="3">Zinc ribbon domain-containing protein</fullName>
    </submittedName>
</protein>
<gene>
    <name evidence="3" type="ORF">EVG15_02775</name>
</gene>
<dbReference type="EMBL" id="SGBB01000003">
    <property type="protein sequence ID" value="RZD19044.1"/>
    <property type="molecule type" value="Genomic_DNA"/>
</dbReference>
<dbReference type="Proteomes" id="UP000319296">
    <property type="component" value="Unassembled WGS sequence"/>
</dbReference>
<evidence type="ECO:0000259" key="2">
    <source>
        <dbReference type="SMART" id="SM00834"/>
    </source>
</evidence>
<reference evidence="3 4" key="1">
    <citation type="journal article" date="2019" name="ISME J.">
        <title>Insights into ecological role of a new deltaproteobacterial order Candidatus Acidulodesulfobacterales by metagenomics and metatranscriptomics.</title>
        <authorList>
            <person name="Tan S."/>
            <person name="Liu J."/>
            <person name="Fang Y."/>
            <person name="Hedlund B.P."/>
            <person name="Lian Z.H."/>
            <person name="Huang L.Y."/>
            <person name="Li J.T."/>
            <person name="Huang L.N."/>
            <person name="Li W.J."/>
            <person name="Jiang H.C."/>
            <person name="Dong H.L."/>
            <person name="Shu W.S."/>
        </authorList>
    </citation>
    <scope>NUCLEOTIDE SEQUENCE [LARGE SCALE GENOMIC DNA]</scope>
    <source>
        <strain evidence="3">AP1</strain>
    </source>
</reference>
<dbReference type="NCBIfam" id="TIGR02605">
    <property type="entry name" value="CxxC_CxxC_SSSS"/>
    <property type="match status" value="1"/>
</dbReference>
<accession>A0A519BP39</accession>
<organism evidence="3 4">
    <name type="scientific">Candidatus Acididesulfobacter diazotrophicus</name>
    <dbReference type="NCBI Taxonomy" id="2597226"/>
    <lineage>
        <taxon>Bacteria</taxon>
        <taxon>Deltaproteobacteria</taxon>
        <taxon>Candidatus Acidulodesulfobacterales</taxon>
        <taxon>Candidatus Acididesulfobacter</taxon>
    </lineage>
</organism>
<comment type="caution">
    <text evidence="3">The sequence shown here is derived from an EMBL/GenBank/DDBJ whole genome shotgun (WGS) entry which is preliminary data.</text>
</comment>
<evidence type="ECO:0000313" key="4">
    <source>
        <dbReference type="Proteomes" id="UP000319296"/>
    </source>
</evidence>
<sequence length="73" mass="7589">MPIHEYECKKCGLTFEIYQRITETAKDVKCPTCGAENPERKISAFSSCGTSSGSNGYVGGGSCSSGGHSSGFG</sequence>
<feature type="domain" description="Putative regulatory protein FmdB zinc ribbon" evidence="2">
    <location>
        <begin position="1"/>
        <end position="43"/>
    </location>
</feature>
<evidence type="ECO:0000313" key="3">
    <source>
        <dbReference type="EMBL" id="RZD19044.1"/>
    </source>
</evidence>
<name>A0A519BP39_9DELT</name>
<dbReference type="Gene3D" id="2.20.28.30">
    <property type="entry name" value="RNA polymerase ii, chain L"/>
    <property type="match status" value="1"/>
</dbReference>
<proteinExistence type="predicted"/>
<dbReference type="Pfam" id="PF09723">
    <property type="entry name" value="Zn_ribbon_8"/>
    <property type="match status" value="1"/>
</dbReference>